<dbReference type="AlphaFoldDB" id="A0A7J0C872"/>
<dbReference type="GO" id="GO:0008234">
    <property type="term" value="F:cysteine-type peptidase activity"/>
    <property type="evidence" value="ECO:0007669"/>
    <property type="project" value="UniProtKB-KW"/>
</dbReference>
<evidence type="ECO:0000313" key="7">
    <source>
        <dbReference type="EMBL" id="GFM98725.1"/>
    </source>
</evidence>
<gene>
    <name evidence="7" type="ORF">Sfulv_35360</name>
</gene>
<sequence>MITAEMTSVRYARYGVNKGPQQADSQVPDVTVSQHTFLEGAPDGLITLVLMSHTAHIPSHRKPRQSASKTALRAGVAGGVLSTIAVAGAAGPAQAEPVTQTIEMPTITAGLSPAVAASAEATQQVALDLETRAHEEAAAETAAKSAKKAKAEAVRKAEAEKKAEAAARAKAEAAEEAAERASRAAERTTLSASTGSSSSSNSVAAPASSSATSYSSSSATGSAASIVAFAKAQVGDAYVAGGTGPNSWDCSGLVQAAYASVGIDLPRVSQSQSTAGTQVSLSDVQPGDILYWGGAGSAYHVAIYVGGGQFVGAQNSSTGTVQRSMDYDMPTGAVRVL</sequence>
<dbReference type="InterPro" id="IPR038765">
    <property type="entry name" value="Papain-like_cys_pep_sf"/>
</dbReference>
<keyword evidence="4" id="KW-0788">Thiol protease</keyword>
<evidence type="ECO:0000256" key="2">
    <source>
        <dbReference type="ARBA" id="ARBA00022670"/>
    </source>
</evidence>
<evidence type="ECO:0000313" key="8">
    <source>
        <dbReference type="Proteomes" id="UP000498980"/>
    </source>
</evidence>
<feature type="compositionally biased region" description="Basic and acidic residues" evidence="5">
    <location>
        <begin position="167"/>
        <end position="186"/>
    </location>
</feature>
<dbReference type="PANTHER" id="PTHR47053:SF1">
    <property type="entry name" value="MUREIN DD-ENDOPEPTIDASE MEPH-RELATED"/>
    <property type="match status" value="1"/>
</dbReference>
<evidence type="ECO:0000256" key="3">
    <source>
        <dbReference type="ARBA" id="ARBA00022801"/>
    </source>
</evidence>
<protein>
    <submittedName>
        <fullName evidence="7">Glycoside hydrolase</fullName>
    </submittedName>
</protein>
<organism evidence="7 8">
    <name type="scientific">Streptomyces fulvorobeus</name>
    <dbReference type="NCBI Taxonomy" id="284028"/>
    <lineage>
        <taxon>Bacteria</taxon>
        <taxon>Bacillati</taxon>
        <taxon>Actinomycetota</taxon>
        <taxon>Actinomycetes</taxon>
        <taxon>Kitasatosporales</taxon>
        <taxon>Streptomycetaceae</taxon>
        <taxon>Streptomyces</taxon>
    </lineage>
</organism>
<reference evidence="7 8" key="1">
    <citation type="submission" date="2020-05" db="EMBL/GenBank/DDBJ databases">
        <title>Whole genome shotgun sequence of Streptomyces fulvorobeus NBRC 15897.</title>
        <authorList>
            <person name="Komaki H."/>
            <person name="Tamura T."/>
        </authorList>
    </citation>
    <scope>NUCLEOTIDE SEQUENCE [LARGE SCALE GENOMIC DNA]</scope>
    <source>
        <strain evidence="7 8">NBRC 15897</strain>
    </source>
</reference>
<evidence type="ECO:0000256" key="5">
    <source>
        <dbReference type="SAM" id="MobiDB-lite"/>
    </source>
</evidence>
<feature type="compositionally biased region" description="Low complexity" evidence="5">
    <location>
        <begin position="187"/>
        <end position="216"/>
    </location>
</feature>
<dbReference type="EMBL" id="BLWC01000001">
    <property type="protein sequence ID" value="GFM98725.1"/>
    <property type="molecule type" value="Genomic_DNA"/>
</dbReference>
<name>A0A7J0C872_9ACTN</name>
<dbReference type="PANTHER" id="PTHR47053">
    <property type="entry name" value="MUREIN DD-ENDOPEPTIDASE MEPH-RELATED"/>
    <property type="match status" value="1"/>
</dbReference>
<accession>A0A7J0C872</accession>
<comment type="similarity">
    <text evidence="1">Belongs to the peptidase C40 family.</text>
</comment>
<dbReference type="Pfam" id="PF00877">
    <property type="entry name" value="NLPC_P60"/>
    <property type="match status" value="1"/>
</dbReference>
<dbReference type="PROSITE" id="PS51935">
    <property type="entry name" value="NLPC_P60"/>
    <property type="match status" value="1"/>
</dbReference>
<feature type="region of interest" description="Disordered" evidence="5">
    <location>
        <begin position="167"/>
        <end position="216"/>
    </location>
</feature>
<dbReference type="Proteomes" id="UP000498980">
    <property type="component" value="Unassembled WGS sequence"/>
</dbReference>
<evidence type="ECO:0000256" key="4">
    <source>
        <dbReference type="ARBA" id="ARBA00022807"/>
    </source>
</evidence>
<evidence type="ECO:0000259" key="6">
    <source>
        <dbReference type="PROSITE" id="PS51935"/>
    </source>
</evidence>
<dbReference type="InterPro" id="IPR000064">
    <property type="entry name" value="NLP_P60_dom"/>
</dbReference>
<keyword evidence="3 7" id="KW-0378">Hydrolase</keyword>
<keyword evidence="8" id="KW-1185">Reference proteome</keyword>
<proteinExistence type="inferred from homology"/>
<dbReference type="InterPro" id="IPR051202">
    <property type="entry name" value="Peptidase_C40"/>
</dbReference>
<dbReference type="SUPFAM" id="SSF54001">
    <property type="entry name" value="Cysteine proteinases"/>
    <property type="match status" value="1"/>
</dbReference>
<keyword evidence="2" id="KW-0645">Protease</keyword>
<dbReference type="GO" id="GO:0006508">
    <property type="term" value="P:proteolysis"/>
    <property type="evidence" value="ECO:0007669"/>
    <property type="project" value="UniProtKB-KW"/>
</dbReference>
<evidence type="ECO:0000256" key="1">
    <source>
        <dbReference type="ARBA" id="ARBA00007074"/>
    </source>
</evidence>
<comment type="caution">
    <text evidence="7">The sequence shown here is derived from an EMBL/GenBank/DDBJ whole genome shotgun (WGS) entry which is preliminary data.</text>
</comment>
<feature type="domain" description="NlpC/P60" evidence="6">
    <location>
        <begin position="220"/>
        <end position="337"/>
    </location>
</feature>
<dbReference type="Gene3D" id="3.90.1720.10">
    <property type="entry name" value="endopeptidase domain like (from Nostoc punctiforme)"/>
    <property type="match status" value="1"/>
</dbReference>